<dbReference type="InterPro" id="IPR020806">
    <property type="entry name" value="PKS_PP-bd"/>
</dbReference>
<sequence>MMFFLEKLSYYSKNTPDKIAIFDGAEVYTYRDVEDITNYFANKLLKSIGENNRVLVKLPHGANVIFAIISIIKSGNSYVPVSNTISNEKIKDIIIGTKASAIISDNSELTLPSEISRFNTPDECLSEEIRNSDCFMSNNFKIIASEKEVYVLHTSGSTGKPKGVKVIGKNLDYILENLQRLFPVNKESVYLFSTPYTFDVSISEILGWIIGGGSVCCLDLSSLEVYRKFPSLINKYGVTHMAASPSAFNTILDSMDMNDLQLMNNSMKYVVIAGERFNPIIQHKWIQNNMNFKLFNAYGPTETTIYATCFELPKIAMDDIPIGQPLDGVKIEIQPIDDSNLGILLIGGDGVTAGYTDESLNKERFVVINGEKYYNTGDVVSCNKDQLYYHGRNDSQIQINGIRVELGEIEYLLEKIHGVQQAVVLFYQDKLLAFILSSNLTIHDMKKMATSVLERYMFPNDYHIIKTFPLTENNKVDRKSLLFSYEESKKSEKLIISKDMTEFEEVLRDKVALILNLPKELIGKDSDFFELGGDSLDVFQLLLKLEEMYETELSLELIYTNRTLSRIASEVSKLLTTEREEVFEEKLHEEDFKLMEKEINGYLLNDEYQTTYSFETIHSQRVYYFDNFKSSVSFDYRVDTSYDKETVIKAIKTIINSNDLMRAMLRESDSRLEFKILNSIDSFPIFTLNRNVEKKSFIQKIESIGENLVYKARNNGGLLGFLALLIDKSGYTIVGVLDHTIADISCINIIKKMIGEELNGYSSKEKASYNDFCYEVREYNTIDSLKNNAYHNNLLAISKNVNDVNLNKLSKSLKCYEIDYPSQGDSFRIINFLSYVIGKRLLEIVDREQIVIKSVINGRENKLFDFSTTIGDFHGSLYLIYSKDENYEQFTNKSEGIFGKYYTTHPYRPGYAFGSNYPSKTKEQKKLKDQWNSISNTSINYIGEVSDYEKSSYYDTISNVFDNLEKIQDLIYVTAFSNNNKLTVFLNKNLGQLNFLEKLYYPTFI</sequence>
<dbReference type="InterPro" id="IPR009081">
    <property type="entry name" value="PP-bd_ACP"/>
</dbReference>
<dbReference type="SUPFAM" id="SSF47336">
    <property type="entry name" value="ACP-like"/>
    <property type="match status" value="1"/>
</dbReference>
<evidence type="ECO:0000313" key="4">
    <source>
        <dbReference type="EMBL" id="ARP61650.1"/>
    </source>
</evidence>
<dbReference type="Gene3D" id="3.30.300.30">
    <property type="match status" value="1"/>
</dbReference>
<feature type="domain" description="Carrier" evidence="3">
    <location>
        <begin position="498"/>
        <end position="575"/>
    </location>
</feature>
<dbReference type="InterPro" id="IPR045851">
    <property type="entry name" value="AMP-bd_C_sf"/>
</dbReference>
<dbReference type="PANTHER" id="PTHR45527:SF1">
    <property type="entry name" value="FATTY ACID SYNTHASE"/>
    <property type="match status" value="1"/>
</dbReference>
<dbReference type="SMR" id="A0A1W6WYK8"/>
<dbReference type="PROSITE" id="PS00455">
    <property type="entry name" value="AMP_BINDING"/>
    <property type="match status" value="1"/>
</dbReference>
<accession>A0A1W6WYK8</accession>
<dbReference type="EMBL" id="CP021063">
    <property type="protein sequence ID" value="ARP61650.1"/>
    <property type="molecule type" value="Genomic_DNA"/>
</dbReference>
<dbReference type="GO" id="GO:0043041">
    <property type="term" value="P:amino acid activation for nonribosomal peptide biosynthetic process"/>
    <property type="evidence" value="ECO:0007669"/>
    <property type="project" value="TreeGrafter"/>
</dbReference>
<keyword evidence="5" id="KW-1185">Reference proteome</keyword>
<dbReference type="Pfam" id="PF00550">
    <property type="entry name" value="PP-binding"/>
    <property type="match status" value="1"/>
</dbReference>
<dbReference type="AlphaFoldDB" id="A0A1W6WYK8"/>
<dbReference type="SMART" id="SM00823">
    <property type="entry name" value="PKS_PP"/>
    <property type="match status" value="1"/>
</dbReference>
<protein>
    <submittedName>
        <fullName evidence="4">Thioester reductase</fullName>
    </submittedName>
</protein>
<dbReference type="InterPro" id="IPR020845">
    <property type="entry name" value="AMP-binding_CS"/>
</dbReference>
<evidence type="ECO:0000313" key="5">
    <source>
        <dbReference type="Proteomes" id="UP000194143"/>
    </source>
</evidence>
<proteinExistence type="predicted"/>
<dbReference type="GO" id="GO:0031177">
    <property type="term" value="F:phosphopantetheine binding"/>
    <property type="evidence" value="ECO:0007669"/>
    <property type="project" value="InterPro"/>
</dbReference>
<dbReference type="PANTHER" id="PTHR45527">
    <property type="entry name" value="NONRIBOSOMAL PEPTIDE SYNTHETASE"/>
    <property type="match status" value="1"/>
</dbReference>
<evidence type="ECO:0000259" key="3">
    <source>
        <dbReference type="PROSITE" id="PS50075"/>
    </source>
</evidence>
<name>A0A1W6WYK8_BACTU</name>
<dbReference type="Proteomes" id="UP000194143">
    <property type="component" value="Plasmid poh2"/>
</dbReference>
<dbReference type="PROSITE" id="PS50075">
    <property type="entry name" value="CARRIER"/>
    <property type="match status" value="1"/>
</dbReference>
<evidence type="ECO:0000256" key="1">
    <source>
        <dbReference type="ARBA" id="ARBA00022450"/>
    </source>
</evidence>
<dbReference type="InterPro" id="IPR036736">
    <property type="entry name" value="ACP-like_sf"/>
</dbReference>
<reference evidence="4 5" key="1">
    <citation type="submission" date="2017-04" db="EMBL/GenBank/DDBJ databases">
        <title>Complete Genome Sequence of Bacillus thuringiensis type Strain ATCC 10792.</title>
        <authorList>
            <person name="Oh D.-H."/>
            <person name="Park B.-J."/>
            <person name="Shuai W."/>
            <person name="Chelliah R."/>
        </authorList>
    </citation>
    <scope>NUCLEOTIDE SEQUENCE [LARGE SCALE GENOMIC DNA]</scope>
    <source>
        <strain evidence="4 5">ATCC 10792</strain>
        <plasmid evidence="4 5">poh2</plasmid>
    </source>
</reference>
<dbReference type="InterPro" id="IPR042099">
    <property type="entry name" value="ANL_N_sf"/>
</dbReference>
<dbReference type="Pfam" id="PF00501">
    <property type="entry name" value="AMP-binding"/>
    <property type="match status" value="1"/>
</dbReference>
<dbReference type="GO" id="GO:0044550">
    <property type="term" value="P:secondary metabolite biosynthetic process"/>
    <property type="evidence" value="ECO:0007669"/>
    <property type="project" value="TreeGrafter"/>
</dbReference>
<geneLocation type="plasmid" evidence="4 5">
    <name>poh2</name>
</geneLocation>
<dbReference type="Gene3D" id="1.10.1200.10">
    <property type="entry name" value="ACP-like"/>
    <property type="match status" value="1"/>
</dbReference>
<keyword evidence="2" id="KW-0597">Phosphoprotein</keyword>
<evidence type="ECO:0000256" key="2">
    <source>
        <dbReference type="ARBA" id="ARBA00022553"/>
    </source>
</evidence>
<keyword evidence="4" id="KW-0614">Plasmid</keyword>
<dbReference type="SUPFAM" id="SSF56801">
    <property type="entry name" value="Acetyl-CoA synthetase-like"/>
    <property type="match status" value="1"/>
</dbReference>
<dbReference type="InterPro" id="IPR000873">
    <property type="entry name" value="AMP-dep_synth/lig_dom"/>
</dbReference>
<organism evidence="4 5">
    <name type="scientific">Bacillus thuringiensis</name>
    <dbReference type="NCBI Taxonomy" id="1428"/>
    <lineage>
        <taxon>Bacteria</taxon>
        <taxon>Bacillati</taxon>
        <taxon>Bacillota</taxon>
        <taxon>Bacilli</taxon>
        <taxon>Bacillales</taxon>
        <taxon>Bacillaceae</taxon>
        <taxon>Bacillus</taxon>
        <taxon>Bacillus cereus group</taxon>
    </lineage>
</organism>
<gene>
    <name evidence="4" type="ORF">CAB88_32100</name>
</gene>
<keyword evidence="1" id="KW-0596">Phosphopantetheine</keyword>
<dbReference type="GO" id="GO:0005737">
    <property type="term" value="C:cytoplasm"/>
    <property type="evidence" value="ECO:0007669"/>
    <property type="project" value="TreeGrafter"/>
</dbReference>
<dbReference type="Gene3D" id="3.40.50.12780">
    <property type="entry name" value="N-terminal domain of ligase-like"/>
    <property type="match status" value="1"/>
</dbReference>